<dbReference type="EMBL" id="CP110615">
    <property type="protein sequence ID" value="UZJ24577.1"/>
    <property type="molecule type" value="Genomic_DNA"/>
</dbReference>
<sequence length="364" mass="36070">MSTSRRSPAPSAPRSSAQTTRSVLVMLAVGALLAAGAAVLSGATAPVAAAGPALAAEQGIARDGTPAEKAFAGARAGSCLTWTAADASDITATSCADPHLFEVAADVDLSVYPGAEFGPDAPLPGALRLAALRAEICTPAVQTYLDQKFDPYGAFTVGLINPGQAAWRAGERTLACGLQNVGRSTTPFPVTGRVADTDQSDVTQVGTCLGIDATLPTDPVDCARPHASETIAVVDLAAQFPGGFPSTADQDAYLTTTCAVASDAFTGAADGAAAKGLAVFWDNVRYESWTAGSTRVNCSVGQELAAGGFAPVTGDSRGKVVVGQQAAPPATAPAPGPASTPALPAAPTAAPLDGGRTPVAPGGG</sequence>
<dbReference type="RefSeq" id="WP_265382684.1">
    <property type="nucleotide sequence ID" value="NZ_CP110615.1"/>
</dbReference>
<dbReference type="Pfam" id="PF13845">
    <property type="entry name" value="Septum_form"/>
    <property type="match status" value="1"/>
</dbReference>
<gene>
    <name evidence="3" type="ORF">RHODO2019_15840</name>
</gene>
<accession>A0ABY6NYW5</accession>
<evidence type="ECO:0000259" key="2">
    <source>
        <dbReference type="Pfam" id="PF13845"/>
    </source>
</evidence>
<dbReference type="InterPro" id="IPR006311">
    <property type="entry name" value="TAT_signal"/>
</dbReference>
<reference evidence="3" key="1">
    <citation type="submission" date="2022-10" db="EMBL/GenBank/DDBJ databases">
        <title>Rhodococcus sp.75.</title>
        <authorList>
            <person name="Sun M."/>
        </authorList>
    </citation>
    <scope>NUCLEOTIDE SEQUENCE</scope>
    <source>
        <strain evidence="3">75</strain>
    </source>
</reference>
<name>A0ABY6NYW5_9NOCA</name>
<feature type="domain" description="Septum formation-related" evidence="2">
    <location>
        <begin position="76"/>
        <end position="298"/>
    </location>
</feature>
<dbReference type="PROSITE" id="PS51318">
    <property type="entry name" value="TAT"/>
    <property type="match status" value="1"/>
</dbReference>
<keyword evidence="4" id="KW-1185">Reference proteome</keyword>
<protein>
    <submittedName>
        <fullName evidence="3">Septum formation family protein</fullName>
    </submittedName>
</protein>
<evidence type="ECO:0000256" key="1">
    <source>
        <dbReference type="SAM" id="MobiDB-lite"/>
    </source>
</evidence>
<feature type="region of interest" description="Disordered" evidence="1">
    <location>
        <begin position="322"/>
        <end position="364"/>
    </location>
</feature>
<evidence type="ECO:0000313" key="4">
    <source>
        <dbReference type="Proteomes" id="UP001164965"/>
    </source>
</evidence>
<proteinExistence type="predicted"/>
<organism evidence="3 4">
    <name type="scientific">Rhodococcus antarcticus</name>
    <dbReference type="NCBI Taxonomy" id="2987751"/>
    <lineage>
        <taxon>Bacteria</taxon>
        <taxon>Bacillati</taxon>
        <taxon>Actinomycetota</taxon>
        <taxon>Actinomycetes</taxon>
        <taxon>Mycobacteriales</taxon>
        <taxon>Nocardiaceae</taxon>
        <taxon>Rhodococcus</taxon>
    </lineage>
</organism>
<dbReference type="InterPro" id="IPR026004">
    <property type="entry name" value="Septum_form"/>
</dbReference>
<evidence type="ECO:0000313" key="3">
    <source>
        <dbReference type="EMBL" id="UZJ24577.1"/>
    </source>
</evidence>
<dbReference type="Proteomes" id="UP001164965">
    <property type="component" value="Chromosome"/>
</dbReference>
<feature type="compositionally biased region" description="Low complexity" evidence="1">
    <location>
        <begin position="339"/>
        <end position="351"/>
    </location>
</feature>